<dbReference type="InterPro" id="IPR029069">
    <property type="entry name" value="HotDog_dom_sf"/>
</dbReference>
<dbReference type="EMBL" id="CP012541">
    <property type="protein sequence ID" value="ALF47434.1"/>
    <property type="molecule type" value="Genomic_DNA"/>
</dbReference>
<evidence type="ECO:0000313" key="4">
    <source>
        <dbReference type="EMBL" id="ALF47434.1"/>
    </source>
</evidence>
<gene>
    <name evidence="4" type="ORF">CCON33237_0746</name>
</gene>
<dbReference type="InterPro" id="IPR006684">
    <property type="entry name" value="YbgC/YbaW"/>
</dbReference>
<proteinExistence type="inferred from homology"/>
<dbReference type="Proteomes" id="UP000066049">
    <property type="component" value="Chromosome"/>
</dbReference>
<comment type="similarity">
    <text evidence="1">Belongs to the 4-hydroxybenzoyl-CoA thioesterase family.</text>
</comment>
<dbReference type="PANTHER" id="PTHR31793:SF37">
    <property type="entry name" value="ACYL-COA THIOESTER HYDROLASE YBGC"/>
    <property type="match status" value="1"/>
</dbReference>
<dbReference type="CDD" id="cd00586">
    <property type="entry name" value="4HBT"/>
    <property type="match status" value="1"/>
</dbReference>
<dbReference type="GeneID" id="28662420"/>
<dbReference type="InterPro" id="IPR008272">
    <property type="entry name" value="HB-CoA_thioesterase_AS"/>
</dbReference>
<sequence length="129" mass="14930">MKIRIYYEDTDAGGIVYHTNYIKFCERARSEAFFQAGLNFTKEGGYFVVSSIEAKFIASAVLGDEVFVRTKILELKKASLVLEQEIYKFDDKNAEKLLFRATITLAFMKEEKLAKINDEIKKFLENSKF</sequence>
<dbReference type="PANTHER" id="PTHR31793">
    <property type="entry name" value="4-HYDROXYBENZOYL-COA THIOESTERASE FAMILY MEMBER"/>
    <property type="match status" value="1"/>
</dbReference>
<protein>
    <submittedName>
        <fullName evidence="4">Acyl-CoA thioesterase</fullName>
    </submittedName>
</protein>
<dbReference type="RefSeq" id="WP_054196453.1">
    <property type="nucleotide sequence ID" value="NZ_CABMKQ010000014.1"/>
</dbReference>
<dbReference type="AlphaFoldDB" id="A0A0M4SMB8"/>
<dbReference type="InterPro" id="IPR006683">
    <property type="entry name" value="Thioestr_dom"/>
</dbReference>
<evidence type="ECO:0000259" key="3">
    <source>
        <dbReference type="Pfam" id="PF03061"/>
    </source>
</evidence>
<dbReference type="SUPFAM" id="SSF54637">
    <property type="entry name" value="Thioesterase/thiol ester dehydrase-isomerase"/>
    <property type="match status" value="1"/>
</dbReference>
<dbReference type="GO" id="GO:0047617">
    <property type="term" value="F:fatty acyl-CoA hydrolase activity"/>
    <property type="evidence" value="ECO:0007669"/>
    <property type="project" value="TreeGrafter"/>
</dbReference>
<dbReference type="Gene3D" id="3.10.129.10">
    <property type="entry name" value="Hotdog Thioesterase"/>
    <property type="match status" value="1"/>
</dbReference>
<dbReference type="PATRIC" id="fig|199.248.peg.773"/>
<dbReference type="KEGG" id="ccoc:CCON33237_0746"/>
<reference evidence="5" key="1">
    <citation type="submission" date="2015-08" db="EMBL/GenBank/DDBJ databases">
        <title>Comparative genomics of the Campylobacter concisus group.</title>
        <authorList>
            <person name="Miller W.G."/>
            <person name="Yee E."/>
            <person name="Chapman M.H."/>
            <person name="Huynh S."/>
            <person name="Bono J.L."/>
            <person name="On S.L.W."/>
            <person name="St Leger J."/>
            <person name="Foster G."/>
            <person name="Parker C.T."/>
        </authorList>
    </citation>
    <scope>NUCLEOTIDE SEQUENCE [LARGE SCALE GENOMIC DNA]</scope>
    <source>
        <strain evidence="5">ATCC 33237</strain>
    </source>
</reference>
<accession>A0A0M4SMB8</accession>
<dbReference type="PROSITE" id="PS01328">
    <property type="entry name" value="4HBCOA_THIOESTERASE"/>
    <property type="match status" value="1"/>
</dbReference>
<name>A0A0M4SMB8_9BACT</name>
<dbReference type="PIRSF" id="PIRSF003230">
    <property type="entry name" value="YbgC"/>
    <property type="match status" value="1"/>
</dbReference>
<feature type="domain" description="Thioesterase" evidence="3">
    <location>
        <begin position="13"/>
        <end position="92"/>
    </location>
</feature>
<dbReference type="Pfam" id="PF03061">
    <property type="entry name" value="4HBT"/>
    <property type="match status" value="1"/>
</dbReference>
<organism evidence="4 5">
    <name type="scientific">Campylobacter concisus</name>
    <dbReference type="NCBI Taxonomy" id="199"/>
    <lineage>
        <taxon>Bacteria</taxon>
        <taxon>Pseudomonadati</taxon>
        <taxon>Campylobacterota</taxon>
        <taxon>Epsilonproteobacteria</taxon>
        <taxon>Campylobacterales</taxon>
        <taxon>Campylobacteraceae</taxon>
        <taxon>Campylobacter</taxon>
    </lineage>
</organism>
<evidence type="ECO:0000256" key="2">
    <source>
        <dbReference type="ARBA" id="ARBA00022801"/>
    </source>
</evidence>
<evidence type="ECO:0000256" key="1">
    <source>
        <dbReference type="ARBA" id="ARBA00005953"/>
    </source>
</evidence>
<keyword evidence="2" id="KW-0378">Hydrolase</keyword>
<dbReference type="NCBIfam" id="TIGR00051">
    <property type="entry name" value="YbgC/FadM family acyl-CoA thioesterase"/>
    <property type="match status" value="1"/>
</dbReference>
<evidence type="ECO:0000313" key="5">
    <source>
        <dbReference type="Proteomes" id="UP000066049"/>
    </source>
</evidence>
<dbReference type="InterPro" id="IPR050563">
    <property type="entry name" value="4-hydroxybenzoyl-CoA_TE"/>
</dbReference>